<dbReference type="RefSeq" id="WP_304121163.1">
    <property type="nucleotide sequence ID" value="NZ_DYZA01000064.1"/>
</dbReference>
<keyword evidence="1" id="KW-0456">Lyase</keyword>
<dbReference type="InterPro" id="IPR032465">
    <property type="entry name" value="ACMSD"/>
</dbReference>
<dbReference type="PANTHER" id="PTHR21240">
    <property type="entry name" value="2-AMINO-3-CARBOXYLMUCONATE-6-SEMIALDEHYDE DECARBOXYLASE"/>
    <property type="match status" value="1"/>
</dbReference>
<gene>
    <name evidence="3" type="ORF">K8W16_03400</name>
</gene>
<evidence type="ECO:0000256" key="1">
    <source>
        <dbReference type="ARBA" id="ARBA00023239"/>
    </source>
</evidence>
<dbReference type="InterPro" id="IPR032466">
    <property type="entry name" value="Metal_Hydrolase"/>
</dbReference>
<evidence type="ECO:0000259" key="2">
    <source>
        <dbReference type="Pfam" id="PF04909"/>
    </source>
</evidence>
<dbReference type="GO" id="GO:0016787">
    <property type="term" value="F:hydrolase activity"/>
    <property type="evidence" value="ECO:0007669"/>
    <property type="project" value="InterPro"/>
</dbReference>
<reference evidence="3" key="1">
    <citation type="journal article" date="2021" name="PeerJ">
        <title>Extensive microbial diversity within the chicken gut microbiome revealed by metagenomics and culture.</title>
        <authorList>
            <person name="Gilroy R."/>
            <person name="Ravi A."/>
            <person name="Getino M."/>
            <person name="Pursley I."/>
            <person name="Horton D.L."/>
            <person name="Alikhan N.F."/>
            <person name="Baker D."/>
            <person name="Gharbi K."/>
            <person name="Hall N."/>
            <person name="Watson M."/>
            <person name="Adriaenssens E.M."/>
            <person name="Foster-Nyarko E."/>
            <person name="Jarju S."/>
            <person name="Secka A."/>
            <person name="Antonio M."/>
            <person name="Oren A."/>
            <person name="Chaudhuri R.R."/>
            <person name="La Ragione R."/>
            <person name="Hildebrand F."/>
            <person name="Pallen M.J."/>
        </authorList>
    </citation>
    <scope>NUCLEOTIDE SEQUENCE</scope>
    <source>
        <strain evidence="3">ChiGjej2B2-19336</strain>
    </source>
</reference>
<proteinExistence type="predicted"/>
<accession>A0A921AVG6</accession>
<dbReference type="AlphaFoldDB" id="A0A921AVG6"/>
<sequence length="284" mass="31840">MLFDFRIRPPFKSFFTTGGMFGGHQGSHDPAYIDPYETGKDPIPSADKGDMDLFFQEMEMNGIDKAGIIGRNCGPNGFVDNADIYEFIQKDPNRFFGFAGIDPNSPSAVDEVTRCIKDWGFRGISLEVGWCDPALKPDDPIIDPVYEKVNELGGITLISLSFCYGPDLTYSDPITIQHVAKKYPDMKICVSHGGWPQVQSMLAVAMRCPNVYLMPDCYLYIPGWPYAQDYVKAANTFLKYRTLYASAYPLRGFAQCYKGWCSQPFDPDALKVNLYDNAARLLGL</sequence>
<name>A0A921AVG6_9BACT</name>
<dbReference type="SUPFAM" id="SSF51556">
    <property type="entry name" value="Metallo-dependent hydrolases"/>
    <property type="match status" value="1"/>
</dbReference>
<evidence type="ECO:0000313" key="4">
    <source>
        <dbReference type="Proteomes" id="UP000698963"/>
    </source>
</evidence>
<dbReference type="Proteomes" id="UP000698963">
    <property type="component" value="Unassembled WGS sequence"/>
</dbReference>
<dbReference type="GO" id="GO:0016831">
    <property type="term" value="F:carboxy-lyase activity"/>
    <property type="evidence" value="ECO:0007669"/>
    <property type="project" value="InterPro"/>
</dbReference>
<comment type="caution">
    <text evidence="3">The sequence shown here is derived from an EMBL/GenBank/DDBJ whole genome shotgun (WGS) entry which is preliminary data.</text>
</comment>
<evidence type="ECO:0000313" key="3">
    <source>
        <dbReference type="EMBL" id="HJD96676.1"/>
    </source>
</evidence>
<dbReference type="Pfam" id="PF04909">
    <property type="entry name" value="Amidohydro_2"/>
    <property type="match status" value="1"/>
</dbReference>
<reference evidence="3" key="2">
    <citation type="submission" date="2021-09" db="EMBL/GenBank/DDBJ databases">
        <authorList>
            <person name="Gilroy R."/>
        </authorList>
    </citation>
    <scope>NUCLEOTIDE SEQUENCE</scope>
    <source>
        <strain evidence="3">ChiGjej2B2-19336</strain>
    </source>
</reference>
<dbReference type="InterPro" id="IPR006680">
    <property type="entry name" value="Amidohydro-rel"/>
</dbReference>
<organism evidence="3 4">
    <name type="scientific">Mailhella massiliensis</name>
    <dbReference type="NCBI Taxonomy" id="1903261"/>
    <lineage>
        <taxon>Bacteria</taxon>
        <taxon>Pseudomonadati</taxon>
        <taxon>Thermodesulfobacteriota</taxon>
        <taxon>Desulfovibrionia</taxon>
        <taxon>Desulfovibrionales</taxon>
        <taxon>Desulfovibrionaceae</taxon>
        <taxon>Mailhella</taxon>
    </lineage>
</organism>
<dbReference type="EMBL" id="DYZA01000064">
    <property type="protein sequence ID" value="HJD96676.1"/>
    <property type="molecule type" value="Genomic_DNA"/>
</dbReference>
<feature type="domain" description="Amidohydrolase-related" evidence="2">
    <location>
        <begin position="77"/>
        <end position="284"/>
    </location>
</feature>
<protein>
    <submittedName>
        <fullName evidence="3">Amidohydrolase family protein</fullName>
    </submittedName>
</protein>
<dbReference type="Gene3D" id="3.20.20.140">
    <property type="entry name" value="Metal-dependent hydrolases"/>
    <property type="match status" value="1"/>
</dbReference>